<proteinExistence type="predicted"/>
<feature type="compositionally biased region" description="Polar residues" evidence="1">
    <location>
        <begin position="142"/>
        <end position="161"/>
    </location>
</feature>
<feature type="compositionally biased region" description="Basic and acidic residues" evidence="1">
    <location>
        <begin position="358"/>
        <end position="370"/>
    </location>
</feature>
<evidence type="ECO:0000313" key="3">
    <source>
        <dbReference type="EMBL" id="CAL5137078.1"/>
    </source>
</evidence>
<sequence>MTDVQSESSGRDNCSTTPASILSDQTSLQSCEKSPRHCSQKYGAERNTPTPPAFNYLGDSDLFHGRIDSYVTSTVPTGRCVEIPPAHLKCKRNLGGEKKIESHCSGLNLKRKRNHPKESQNDFYAQSLHGFNQKHSKLETPQLPSNLSLPGPNTSPDQTRSMSEDDVENGSRSCSPGQTGCRAKLSHCVSLEKTPNYSTILTSLDACQLAIKRDLGGSISGPEDDGERETSVGSELTTAAYNNFVRRVVDDTLDRTVTFCEQPRHAITALENICAKAWPYMEMKRHRNRIRAYLKACRRNSKKNRGHINMKEPPMNGLSIEARNLVANALGLVAEDVAILKKTMNQDNGKAGIETESESGKMKDGHPSRPHVADPVHYPSICNMSSPLAITSNFLTSIYESIEKDSPNKISWSQSNVKTTHSSHIPHLNNGFGLVPPTFTPVSTPSAPLNFDNSYMTAMLRLLPTVLQLTSSTNPMSNNTSHHLSSSRPSAFEKCSEHPLKNDLILDLNTQPLKTNGLRSTTHSIHGSPPRLPYFNARDTEDCGATHPLESFGFAATYEAPPAHINSVQYSPTLNEATGKLLNVGLLTQEDVSYFRHNLDIAKEAIKYAKGVSKLIMKKAELLEGQIKCPNSSICANPLNLS</sequence>
<comment type="caution">
    <text evidence="3">The sequence shown here is derived from an EMBL/GenBank/DDBJ whole genome shotgun (WGS) entry which is preliminary data.</text>
</comment>
<accession>A0AAV2TI27</accession>
<feature type="region of interest" description="Disordered" evidence="1">
    <location>
        <begin position="138"/>
        <end position="181"/>
    </location>
</feature>
<evidence type="ECO:0000259" key="2">
    <source>
        <dbReference type="Pfam" id="PF23079"/>
    </source>
</evidence>
<dbReference type="AlphaFoldDB" id="A0AAV2TI27"/>
<feature type="region of interest" description="Disordered" evidence="1">
    <location>
        <begin position="349"/>
        <end position="370"/>
    </location>
</feature>
<dbReference type="InterPro" id="IPR056549">
    <property type="entry name" value="HTH_NOL4"/>
</dbReference>
<reference evidence="3" key="1">
    <citation type="submission" date="2024-06" db="EMBL/GenBank/DDBJ databases">
        <authorList>
            <person name="Liu X."/>
            <person name="Lenzi L."/>
            <person name="Haldenby T S."/>
            <person name="Uol C."/>
        </authorList>
    </citation>
    <scope>NUCLEOTIDE SEQUENCE</scope>
</reference>
<dbReference type="EMBL" id="CAXLJL010000378">
    <property type="protein sequence ID" value="CAL5137078.1"/>
    <property type="molecule type" value="Genomic_DNA"/>
</dbReference>
<dbReference type="Proteomes" id="UP001497525">
    <property type="component" value="Unassembled WGS sequence"/>
</dbReference>
<gene>
    <name evidence="3" type="ORF">CDAUBV1_LOCUS11350</name>
</gene>
<dbReference type="Pfam" id="PF23079">
    <property type="entry name" value="HTH_NOL4_2nd"/>
    <property type="match status" value="1"/>
</dbReference>
<organism evidence="3 4">
    <name type="scientific">Calicophoron daubneyi</name>
    <name type="common">Rumen fluke</name>
    <name type="synonym">Paramphistomum daubneyi</name>
    <dbReference type="NCBI Taxonomy" id="300641"/>
    <lineage>
        <taxon>Eukaryota</taxon>
        <taxon>Metazoa</taxon>
        <taxon>Spiralia</taxon>
        <taxon>Lophotrochozoa</taxon>
        <taxon>Platyhelminthes</taxon>
        <taxon>Trematoda</taxon>
        <taxon>Digenea</taxon>
        <taxon>Plagiorchiida</taxon>
        <taxon>Pronocephalata</taxon>
        <taxon>Paramphistomoidea</taxon>
        <taxon>Paramphistomidae</taxon>
        <taxon>Calicophoron</taxon>
    </lineage>
</organism>
<evidence type="ECO:0000256" key="1">
    <source>
        <dbReference type="SAM" id="MobiDB-lite"/>
    </source>
</evidence>
<name>A0AAV2TI27_CALDB</name>
<feature type="region of interest" description="Disordered" evidence="1">
    <location>
        <begin position="1"/>
        <end position="26"/>
    </location>
</feature>
<protein>
    <recommendedName>
        <fullName evidence="2">Nucleolar protein 4 helical domain-containing protein</fullName>
    </recommendedName>
</protein>
<feature type="domain" description="Nucleolar protein 4 helical" evidence="2">
    <location>
        <begin position="239"/>
        <end position="313"/>
    </location>
</feature>
<evidence type="ECO:0000313" key="4">
    <source>
        <dbReference type="Proteomes" id="UP001497525"/>
    </source>
</evidence>